<evidence type="ECO:0000259" key="7">
    <source>
        <dbReference type="PROSITE" id="PS50023"/>
    </source>
</evidence>
<dbReference type="CDD" id="cd09394">
    <property type="entry name" value="LIM1_Rga"/>
    <property type="match status" value="1"/>
</dbReference>
<dbReference type="STRING" id="97972.A0A2V1E990"/>
<sequence length="683" mass="74587">MDPLSVTASIVGILAASGKLSELLRSIISTAKDAPQVVTQLGCEINEVRAALSSLQTLLTDLSSAPPSRAALIQLDQLIVILTESVLTFSELEAIVSPLAASPGKKFSLINRLKWTRAEGNCLKMVERLQRHKASISLMLNILQCASDAEAGRSQESLEYMVEQLLESNQELCKRLKNLEDAFDARSTISKKFDDSSLISREDNETITTARPSNNARTSIIEAVRLRFAFDDDLESSRVYRMVRNDYCDRSFVSSAVRTNAWSIFSGITLADISIISVVALPLYPRDIVNREHYSFGDTEASQPSEPAGLWTNKQLVIELEAPQPKGVLSADTSTRLGERAEHANERDAPMTPRPPQAAEALPSLSLAMRGAIPSFQDGIHSSLSQRDTSGRPVGSPSGTRMNAAPQKEAWASSLAHPNFDGAEIAGSTSIHDKDDASSLVYGDGLSDDDDDDDDVVYPCKGCGEIMEEGKAFELGGKRWHIDCFRCDSCGTLLDSDANLLLLGDGSLICNNCTYSCNSCGNKIEELAILTGDQAYCRNCFICQGCKGRIENLRYARTSQGMFCMTCHESLMARRRKKARERQNHPVLDLSLPALPAQQAFDQKESLEQAIRESLLAEKNFRIHRSRYGLMLVPDEAGPGLRPPFFCTTCGSVADSAANFIKLVDGAYVCNRAKCIPGTGIAF</sequence>
<dbReference type="FunFam" id="2.10.110.10:FF:000044">
    <property type="entry name" value="Rho GTPase activator Rga"/>
    <property type="match status" value="1"/>
</dbReference>
<proteinExistence type="predicted"/>
<evidence type="ECO:0000256" key="2">
    <source>
        <dbReference type="ARBA" id="ARBA00022737"/>
    </source>
</evidence>
<evidence type="ECO:0000256" key="3">
    <source>
        <dbReference type="ARBA" id="ARBA00022833"/>
    </source>
</evidence>
<dbReference type="SMART" id="SM00132">
    <property type="entry name" value="LIM"/>
    <property type="match status" value="2"/>
</dbReference>
<evidence type="ECO:0000256" key="1">
    <source>
        <dbReference type="ARBA" id="ARBA00022723"/>
    </source>
</evidence>
<evidence type="ECO:0000256" key="4">
    <source>
        <dbReference type="ARBA" id="ARBA00023038"/>
    </source>
</evidence>
<evidence type="ECO:0000313" key="9">
    <source>
        <dbReference type="Proteomes" id="UP000244855"/>
    </source>
</evidence>
<dbReference type="GO" id="GO:0003712">
    <property type="term" value="F:transcription coregulator activity"/>
    <property type="evidence" value="ECO:0007669"/>
    <property type="project" value="TreeGrafter"/>
</dbReference>
<dbReference type="InterPro" id="IPR001781">
    <property type="entry name" value="Znf_LIM"/>
</dbReference>
<dbReference type="PANTHER" id="PTHR24205:SF16">
    <property type="entry name" value="GH01042P-RELATED"/>
    <property type="match status" value="1"/>
</dbReference>
<dbReference type="GO" id="GO:0030695">
    <property type="term" value="F:GTPase regulator activity"/>
    <property type="evidence" value="ECO:0007669"/>
    <property type="project" value="UniProtKB-ARBA"/>
</dbReference>
<accession>A0A2V1E990</accession>
<feature type="domain" description="LIM zinc-binding" evidence="7">
    <location>
        <begin position="458"/>
        <end position="520"/>
    </location>
</feature>
<dbReference type="CDD" id="cd09395">
    <property type="entry name" value="LIM2_Rga"/>
    <property type="match status" value="1"/>
</dbReference>
<dbReference type="PANTHER" id="PTHR24205">
    <property type="entry name" value="FOUR AND A HALF LIM DOMAINS PROTEIN"/>
    <property type="match status" value="1"/>
</dbReference>
<dbReference type="OrthoDB" id="19923at2759"/>
<evidence type="ECO:0000313" key="8">
    <source>
        <dbReference type="EMBL" id="PVI06946.1"/>
    </source>
</evidence>
<name>A0A2V1E990_9PLEO</name>
<dbReference type="PROSITE" id="PS00478">
    <property type="entry name" value="LIM_DOMAIN_1"/>
    <property type="match status" value="1"/>
</dbReference>
<feature type="region of interest" description="Disordered" evidence="6">
    <location>
        <begin position="322"/>
        <end position="358"/>
    </location>
</feature>
<reference evidence="8 9" key="1">
    <citation type="journal article" date="2018" name="Sci. Rep.">
        <title>Comparative genomics provides insights into the lifestyle and reveals functional heterogeneity of dark septate endophytic fungi.</title>
        <authorList>
            <person name="Knapp D.G."/>
            <person name="Nemeth J.B."/>
            <person name="Barry K."/>
            <person name="Hainaut M."/>
            <person name="Henrissat B."/>
            <person name="Johnson J."/>
            <person name="Kuo A."/>
            <person name="Lim J.H.P."/>
            <person name="Lipzen A."/>
            <person name="Nolan M."/>
            <person name="Ohm R.A."/>
            <person name="Tamas L."/>
            <person name="Grigoriev I.V."/>
            <person name="Spatafora J.W."/>
            <person name="Nagy L.G."/>
            <person name="Kovacs G.M."/>
        </authorList>
    </citation>
    <scope>NUCLEOTIDE SEQUENCE [LARGE SCALE GENOMIC DNA]</scope>
    <source>
        <strain evidence="8 9">DSE2036</strain>
    </source>
</reference>
<dbReference type="PROSITE" id="PS50023">
    <property type="entry name" value="LIM_DOMAIN_2"/>
    <property type="match status" value="1"/>
</dbReference>
<protein>
    <recommendedName>
        <fullName evidence="7">LIM zinc-binding domain-containing protein</fullName>
    </recommendedName>
</protein>
<keyword evidence="2" id="KW-0677">Repeat</keyword>
<feature type="compositionally biased region" description="Basic and acidic residues" evidence="6">
    <location>
        <begin position="337"/>
        <end position="349"/>
    </location>
</feature>
<gene>
    <name evidence="8" type="ORF">DM02DRAFT_649288</name>
</gene>
<keyword evidence="3 5" id="KW-0862">Zinc</keyword>
<organism evidence="8 9">
    <name type="scientific">Periconia macrospinosa</name>
    <dbReference type="NCBI Taxonomy" id="97972"/>
    <lineage>
        <taxon>Eukaryota</taxon>
        <taxon>Fungi</taxon>
        <taxon>Dikarya</taxon>
        <taxon>Ascomycota</taxon>
        <taxon>Pezizomycotina</taxon>
        <taxon>Dothideomycetes</taxon>
        <taxon>Pleosporomycetidae</taxon>
        <taxon>Pleosporales</taxon>
        <taxon>Massarineae</taxon>
        <taxon>Periconiaceae</taxon>
        <taxon>Periconia</taxon>
    </lineage>
</organism>
<feature type="region of interest" description="Disordered" evidence="6">
    <location>
        <begin position="378"/>
        <end position="411"/>
    </location>
</feature>
<dbReference type="Pfam" id="PF00412">
    <property type="entry name" value="LIM"/>
    <property type="match status" value="1"/>
</dbReference>
<dbReference type="GO" id="GO:0046872">
    <property type="term" value="F:metal ion binding"/>
    <property type="evidence" value="ECO:0007669"/>
    <property type="project" value="UniProtKB-KW"/>
</dbReference>
<evidence type="ECO:0000256" key="6">
    <source>
        <dbReference type="SAM" id="MobiDB-lite"/>
    </source>
</evidence>
<dbReference type="Gene3D" id="2.10.110.10">
    <property type="entry name" value="Cysteine Rich Protein"/>
    <property type="match status" value="2"/>
</dbReference>
<keyword evidence="4 5" id="KW-0440">LIM domain</keyword>
<keyword evidence="9" id="KW-1185">Reference proteome</keyword>
<dbReference type="EMBL" id="KZ805306">
    <property type="protein sequence ID" value="PVI06946.1"/>
    <property type="molecule type" value="Genomic_DNA"/>
</dbReference>
<keyword evidence="1 5" id="KW-0479">Metal-binding</keyword>
<dbReference type="Proteomes" id="UP000244855">
    <property type="component" value="Unassembled WGS sequence"/>
</dbReference>
<dbReference type="GO" id="GO:0005634">
    <property type="term" value="C:nucleus"/>
    <property type="evidence" value="ECO:0007669"/>
    <property type="project" value="TreeGrafter"/>
</dbReference>
<evidence type="ECO:0000256" key="5">
    <source>
        <dbReference type="PROSITE-ProRule" id="PRU00125"/>
    </source>
</evidence>
<dbReference type="AlphaFoldDB" id="A0A2V1E990"/>